<feature type="transmembrane region" description="Helical" evidence="1">
    <location>
        <begin position="6"/>
        <end position="23"/>
    </location>
</feature>
<keyword evidence="1" id="KW-0812">Transmembrane</keyword>
<sequence>MLKELFVNLTILITFNYLFTHLFKERLVHKKDSISLSSC</sequence>
<comment type="caution">
    <text evidence="2">The sequence shown here is derived from an EMBL/GenBank/DDBJ whole genome shotgun (WGS) entry which is preliminary data.</text>
</comment>
<keyword evidence="1" id="KW-1133">Transmembrane helix</keyword>
<dbReference type="PATRIC" id="fig|1423.173.peg.706"/>
<name>A0A0D1JH05_BACIU</name>
<dbReference type="Proteomes" id="UP000032247">
    <property type="component" value="Unassembled WGS sequence"/>
</dbReference>
<organism evidence="2 3">
    <name type="scientific">Bacillus subtilis</name>
    <dbReference type="NCBI Taxonomy" id="1423"/>
    <lineage>
        <taxon>Bacteria</taxon>
        <taxon>Bacillati</taxon>
        <taxon>Bacillota</taxon>
        <taxon>Bacilli</taxon>
        <taxon>Bacillales</taxon>
        <taxon>Bacillaceae</taxon>
        <taxon>Bacillus</taxon>
    </lineage>
</organism>
<dbReference type="EMBL" id="JXBC01000002">
    <property type="protein sequence ID" value="KIU11824.1"/>
    <property type="molecule type" value="Genomic_DNA"/>
</dbReference>
<protein>
    <submittedName>
        <fullName evidence="2">Diguanylate cyclase or phosphodiesterase</fullName>
    </submittedName>
</protein>
<reference evidence="2 3" key="1">
    <citation type="submission" date="2014-12" db="EMBL/GenBank/DDBJ databases">
        <title>Comparative genome analysis of Bacillus coagulans HM-08, Clostridium butyricum HM-68, Bacillus subtilis HM-66 and Bacillus licheniformis BL-09.</title>
        <authorList>
            <person name="Zhang H."/>
        </authorList>
    </citation>
    <scope>NUCLEOTIDE SEQUENCE [LARGE SCALE GENOMIC DNA]</scope>
    <source>
        <strain evidence="2 3">HM-66</strain>
    </source>
</reference>
<gene>
    <name evidence="2" type="ORF">SC09_Contig19orf00069</name>
</gene>
<dbReference type="AlphaFoldDB" id="A0A0D1JH05"/>
<keyword evidence="1" id="KW-0472">Membrane</keyword>
<accession>A0A0D1JH05</accession>
<evidence type="ECO:0000313" key="2">
    <source>
        <dbReference type="EMBL" id="KIU11824.1"/>
    </source>
</evidence>
<evidence type="ECO:0000313" key="3">
    <source>
        <dbReference type="Proteomes" id="UP000032247"/>
    </source>
</evidence>
<proteinExistence type="predicted"/>
<evidence type="ECO:0000256" key="1">
    <source>
        <dbReference type="SAM" id="Phobius"/>
    </source>
</evidence>